<evidence type="ECO:0000313" key="2">
    <source>
        <dbReference type="Proteomes" id="UP000079169"/>
    </source>
</evidence>
<name>A0A3Q0JPA1_DIACI</name>
<proteinExistence type="predicted"/>
<dbReference type="KEGG" id="dci:113473115"/>
<protein>
    <submittedName>
        <fullName evidence="3">Uncharacterized protein LOC113473115</fullName>
    </submittedName>
</protein>
<dbReference type="AlphaFoldDB" id="A0A3Q0JPA1"/>
<dbReference type="GeneID" id="113473115"/>
<sequence>MAQVDRQRRVKPGANQAMVPLPINPLQSRDENVAVAVRNITRKPTESKKSTQVLAVVQRPHDQIILTQDDKGKQMVVQRGHNVAKIQRRQRNVSDTLITTH</sequence>
<evidence type="ECO:0000313" key="3">
    <source>
        <dbReference type="RefSeq" id="XP_026688665.1"/>
    </source>
</evidence>
<keyword evidence="2" id="KW-1185">Reference proteome</keyword>
<feature type="region of interest" description="Disordered" evidence="1">
    <location>
        <begin position="1"/>
        <end position="21"/>
    </location>
</feature>
<reference evidence="3" key="1">
    <citation type="submission" date="2025-08" db="UniProtKB">
        <authorList>
            <consortium name="RefSeq"/>
        </authorList>
    </citation>
    <scope>IDENTIFICATION</scope>
</reference>
<evidence type="ECO:0000256" key="1">
    <source>
        <dbReference type="SAM" id="MobiDB-lite"/>
    </source>
</evidence>
<gene>
    <name evidence="3" type="primary">LOC113473115</name>
</gene>
<accession>A0A3Q0JPA1</accession>
<dbReference type="PaxDb" id="121845-A0A3Q0JPA1"/>
<organism evidence="2 3">
    <name type="scientific">Diaphorina citri</name>
    <name type="common">Asian citrus psyllid</name>
    <dbReference type="NCBI Taxonomy" id="121845"/>
    <lineage>
        <taxon>Eukaryota</taxon>
        <taxon>Metazoa</taxon>
        <taxon>Ecdysozoa</taxon>
        <taxon>Arthropoda</taxon>
        <taxon>Hexapoda</taxon>
        <taxon>Insecta</taxon>
        <taxon>Pterygota</taxon>
        <taxon>Neoptera</taxon>
        <taxon>Paraneoptera</taxon>
        <taxon>Hemiptera</taxon>
        <taxon>Sternorrhyncha</taxon>
        <taxon>Psylloidea</taxon>
        <taxon>Psyllidae</taxon>
        <taxon>Diaphorininae</taxon>
        <taxon>Diaphorina</taxon>
    </lineage>
</organism>
<dbReference type="RefSeq" id="XP_026688665.1">
    <property type="nucleotide sequence ID" value="XM_026832864.1"/>
</dbReference>
<dbReference type="Proteomes" id="UP000079169">
    <property type="component" value="Unplaced"/>
</dbReference>